<name>A0ABV7HUW0_9GAMM</name>
<reference evidence="9" key="1">
    <citation type="journal article" date="2019" name="Int. J. Syst. Evol. Microbiol.">
        <title>The Global Catalogue of Microorganisms (GCM) 10K type strain sequencing project: providing services to taxonomists for standard genome sequencing and annotation.</title>
        <authorList>
            <consortium name="The Broad Institute Genomics Platform"/>
            <consortium name="The Broad Institute Genome Sequencing Center for Infectious Disease"/>
            <person name="Wu L."/>
            <person name="Ma J."/>
        </authorList>
    </citation>
    <scope>NUCLEOTIDE SEQUENCE [LARGE SCALE GENOMIC DNA]</scope>
    <source>
        <strain evidence="9">KCTC 52141</strain>
    </source>
</reference>
<evidence type="ECO:0000256" key="4">
    <source>
        <dbReference type="ARBA" id="ARBA00023027"/>
    </source>
</evidence>
<comment type="catalytic activity">
    <reaction evidence="5">
        <text>L-alanine + NAD(+) + H2O = pyruvate + NH4(+) + NADH + H(+)</text>
        <dbReference type="Rhea" id="RHEA:18405"/>
        <dbReference type="ChEBI" id="CHEBI:15361"/>
        <dbReference type="ChEBI" id="CHEBI:15377"/>
        <dbReference type="ChEBI" id="CHEBI:15378"/>
        <dbReference type="ChEBI" id="CHEBI:28938"/>
        <dbReference type="ChEBI" id="CHEBI:57540"/>
        <dbReference type="ChEBI" id="CHEBI:57945"/>
        <dbReference type="ChEBI" id="CHEBI:57972"/>
        <dbReference type="EC" id="1.4.1.1"/>
    </reaction>
</comment>
<dbReference type="InterPro" id="IPR008141">
    <property type="entry name" value="Ala_DH"/>
</dbReference>
<dbReference type="Pfam" id="PF05222">
    <property type="entry name" value="AlaDh_PNT_N"/>
    <property type="match status" value="1"/>
</dbReference>
<comment type="caution">
    <text evidence="8">The sequence shown here is derived from an EMBL/GenBank/DDBJ whole genome shotgun (WGS) entry which is preliminary data.</text>
</comment>
<dbReference type="EMBL" id="JBHRTL010000006">
    <property type="protein sequence ID" value="MFC3155157.1"/>
    <property type="molecule type" value="Genomic_DNA"/>
</dbReference>
<dbReference type="EC" id="1.4.1.1" evidence="2 5"/>
<evidence type="ECO:0000256" key="2">
    <source>
        <dbReference type="ARBA" id="ARBA00012897"/>
    </source>
</evidence>
<dbReference type="RefSeq" id="WP_382415714.1">
    <property type="nucleotide sequence ID" value="NZ_AP031500.1"/>
</dbReference>
<evidence type="ECO:0000313" key="8">
    <source>
        <dbReference type="EMBL" id="MFC3155157.1"/>
    </source>
</evidence>
<dbReference type="PANTHER" id="PTHR42795:SF1">
    <property type="entry name" value="ALANINE DEHYDROGENASE"/>
    <property type="match status" value="1"/>
</dbReference>
<evidence type="ECO:0000259" key="6">
    <source>
        <dbReference type="SMART" id="SM01002"/>
    </source>
</evidence>
<feature type="domain" description="Alanine dehydrogenase/pyridine nucleotide transhydrogenase N-terminal" evidence="7">
    <location>
        <begin position="4"/>
        <end position="137"/>
    </location>
</feature>
<dbReference type="PROSITE" id="PS00837">
    <property type="entry name" value="ALADH_PNT_2"/>
    <property type="match status" value="1"/>
</dbReference>
<evidence type="ECO:0000313" key="9">
    <source>
        <dbReference type="Proteomes" id="UP001595548"/>
    </source>
</evidence>
<dbReference type="InterPro" id="IPR007698">
    <property type="entry name" value="AlaDH/PNT_NAD(H)-bd"/>
</dbReference>
<sequence>MRIGVPTEIKHNELRVALTPSAVLELTRAGHEVTVQAGSGVGSGFSDADYEHSGAQLSDSAEAVFASAELLVKVKEPQVSECEQLRPGQILFTFLHLAAVPDLADHLLASGVTAIGYETVSSAKGDLPLLAPMSEVAGRLAIQAGSFHLESIRGGRGVLLGGVPGVAPATVVIVGGGVVGYNAARMAVGLGARVTILDASLARLRQLDDLFRGAVNCVFATHAALIELVREADLLVGAVLIPGASAPRLLQREDILTMRSGSVVVDVAIDQGGCFATSRPTTHEHPTYRVGDTLHYCVANIPSAVARTSTLALSHATLPFVQALASDGLGALKNNPYLARGVNVHKGSITHNAVAAALQKPCKEMQW</sequence>
<dbReference type="InterPro" id="IPR007886">
    <property type="entry name" value="AlaDH/PNT_N"/>
</dbReference>
<keyword evidence="9" id="KW-1185">Reference proteome</keyword>
<organism evidence="8 9">
    <name type="scientific">Gilvimarinus japonicus</name>
    <dbReference type="NCBI Taxonomy" id="1796469"/>
    <lineage>
        <taxon>Bacteria</taxon>
        <taxon>Pseudomonadati</taxon>
        <taxon>Pseudomonadota</taxon>
        <taxon>Gammaproteobacteria</taxon>
        <taxon>Cellvibrionales</taxon>
        <taxon>Cellvibrionaceae</taxon>
        <taxon>Gilvimarinus</taxon>
    </lineage>
</organism>
<dbReference type="InterPro" id="IPR008143">
    <property type="entry name" value="Ala_DH/PNT_CS2"/>
</dbReference>
<dbReference type="CDD" id="cd05305">
    <property type="entry name" value="L-AlaDH"/>
    <property type="match status" value="1"/>
</dbReference>
<feature type="domain" description="Alanine dehydrogenase/pyridine nucleotide transhydrogenase NAD(H)-binding" evidence="6">
    <location>
        <begin position="149"/>
        <end position="297"/>
    </location>
</feature>
<evidence type="ECO:0000259" key="7">
    <source>
        <dbReference type="SMART" id="SM01003"/>
    </source>
</evidence>
<evidence type="ECO:0000256" key="1">
    <source>
        <dbReference type="ARBA" id="ARBA00005689"/>
    </source>
</evidence>
<dbReference type="NCBIfam" id="TIGR00518">
    <property type="entry name" value="alaDH"/>
    <property type="match status" value="1"/>
</dbReference>
<dbReference type="GO" id="GO:0000286">
    <property type="term" value="F:alanine dehydrogenase activity"/>
    <property type="evidence" value="ECO:0007669"/>
    <property type="project" value="UniProtKB-EC"/>
</dbReference>
<comment type="similarity">
    <text evidence="1 5">Belongs to the AlaDH/PNT family.</text>
</comment>
<accession>A0ABV7HUW0</accession>
<keyword evidence="3 5" id="KW-0560">Oxidoreductase</keyword>
<gene>
    <name evidence="8" type="primary">ald</name>
    <name evidence="8" type="ORF">ACFOEB_08085</name>
</gene>
<dbReference type="Gene3D" id="3.40.50.720">
    <property type="entry name" value="NAD(P)-binding Rossmann-like Domain"/>
    <property type="match status" value="2"/>
</dbReference>
<dbReference type="SMART" id="SM01003">
    <property type="entry name" value="AlaDh_PNT_N"/>
    <property type="match status" value="1"/>
</dbReference>
<proteinExistence type="inferred from homology"/>
<dbReference type="SMART" id="SM01002">
    <property type="entry name" value="AlaDh_PNT_C"/>
    <property type="match status" value="1"/>
</dbReference>
<dbReference type="PRINTS" id="PR00411">
    <property type="entry name" value="PNDRDTASEI"/>
</dbReference>
<protein>
    <recommendedName>
        <fullName evidence="2 5">Alanine dehydrogenase</fullName>
        <ecNumber evidence="2 5">1.4.1.1</ecNumber>
    </recommendedName>
</protein>
<keyword evidence="4 5" id="KW-0520">NAD</keyword>
<dbReference type="PANTHER" id="PTHR42795">
    <property type="entry name" value="ALANINE DEHYDROGENASE"/>
    <property type="match status" value="1"/>
</dbReference>
<dbReference type="SUPFAM" id="SSF51735">
    <property type="entry name" value="NAD(P)-binding Rossmann-fold domains"/>
    <property type="match status" value="1"/>
</dbReference>
<evidence type="ECO:0000256" key="5">
    <source>
        <dbReference type="PIRNR" id="PIRNR000183"/>
    </source>
</evidence>
<dbReference type="Proteomes" id="UP001595548">
    <property type="component" value="Unassembled WGS sequence"/>
</dbReference>
<evidence type="ECO:0000256" key="3">
    <source>
        <dbReference type="ARBA" id="ARBA00023002"/>
    </source>
</evidence>
<dbReference type="Pfam" id="PF01262">
    <property type="entry name" value="AlaDh_PNT_C"/>
    <property type="match status" value="1"/>
</dbReference>
<dbReference type="PIRSF" id="PIRSF000183">
    <property type="entry name" value="Alanine_dh"/>
    <property type="match status" value="1"/>
</dbReference>
<dbReference type="SUPFAM" id="SSF52283">
    <property type="entry name" value="Formate/glycerate dehydrogenase catalytic domain-like"/>
    <property type="match status" value="1"/>
</dbReference>
<dbReference type="InterPro" id="IPR036291">
    <property type="entry name" value="NAD(P)-bd_dom_sf"/>
</dbReference>